<evidence type="ECO:0000313" key="2">
    <source>
        <dbReference type="Proteomes" id="UP001054902"/>
    </source>
</evidence>
<keyword evidence="2" id="KW-1185">Reference proteome</keyword>
<dbReference type="EMBL" id="BLLK01000027">
    <property type="protein sequence ID" value="GFH48139.1"/>
    <property type="molecule type" value="Genomic_DNA"/>
</dbReference>
<organism evidence="1 2">
    <name type="scientific">Chaetoceros tenuissimus</name>
    <dbReference type="NCBI Taxonomy" id="426638"/>
    <lineage>
        <taxon>Eukaryota</taxon>
        <taxon>Sar</taxon>
        <taxon>Stramenopiles</taxon>
        <taxon>Ochrophyta</taxon>
        <taxon>Bacillariophyta</taxon>
        <taxon>Coscinodiscophyceae</taxon>
        <taxon>Chaetocerotophycidae</taxon>
        <taxon>Chaetocerotales</taxon>
        <taxon>Chaetocerotaceae</taxon>
        <taxon>Chaetoceros</taxon>
    </lineage>
</organism>
<protein>
    <submittedName>
        <fullName evidence="1">Uncharacterized protein</fullName>
    </submittedName>
</protein>
<proteinExistence type="predicted"/>
<name>A0AAD3H335_9STRA</name>
<comment type="caution">
    <text evidence="1">The sequence shown here is derived from an EMBL/GenBank/DDBJ whole genome shotgun (WGS) entry which is preliminary data.</text>
</comment>
<reference evidence="1 2" key="1">
    <citation type="journal article" date="2021" name="Sci. Rep.">
        <title>The genome of the diatom Chaetoceros tenuissimus carries an ancient integrated fragment of an extant virus.</title>
        <authorList>
            <person name="Hongo Y."/>
            <person name="Kimura K."/>
            <person name="Takaki Y."/>
            <person name="Yoshida Y."/>
            <person name="Baba S."/>
            <person name="Kobayashi G."/>
            <person name="Nagasaki K."/>
            <person name="Hano T."/>
            <person name="Tomaru Y."/>
        </authorList>
    </citation>
    <scope>NUCLEOTIDE SEQUENCE [LARGE SCALE GENOMIC DNA]</scope>
    <source>
        <strain evidence="1 2">NIES-3715</strain>
    </source>
</reference>
<evidence type="ECO:0000313" key="1">
    <source>
        <dbReference type="EMBL" id="GFH48139.1"/>
    </source>
</evidence>
<gene>
    <name evidence="1" type="ORF">CTEN210_04615</name>
</gene>
<sequence length="129" mass="15494">MNSAFVLLERSQAKRSVDVNLSDLPDNKMRKRSYDYYVHKKSFSNVARNDKSANFFSQRIPSKKSDRTKRTVEVEVVRMAGHWWSYLHEHRIENRIINQTIIEKPNTNREIKNKQLTHLILQLRFVNRH</sequence>
<dbReference type="AlphaFoldDB" id="A0AAD3H335"/>
<accession>A0AAD3H335</accession>
<dbReference type="Proteomes" id="UP001054902">
    <property type="component" value="Unassembled WGS sequence"/>
</dbReference>